<dbReference type="Proteomes" id="UP000030901">
    <property type="component" value="Chromosome"/>
</dbReference>
<name>A0A0A7RXN9_FRIPE</name>
<dbReference type="Proteomes" id="UP000247838">
    <property type="component" value="Unassembled WGS sequence"/>
</dbReference>
<dbReference type="HOGENOM" id="CLU_114104_1_1_6"/>
<organism evidence="1 3">
    <name type="scientific">Frischella perrara</name>
    <dbReference type="NCBI Taxonomy" id="1267021"/>
    <lineage>
        <taxon>Bacteria</taxon>
        <taxon>Pseudomonadati</taxon>
        <taxon>Pseudomonadota</taxon>
        <taxon>Gammaproteobacteria</taxon>
        <taxon>Orbales</taxon>
        <taxon>Orbaceae</taxon>
        <taxon>Frischella</taxon>
    </lineage>
</organism>
<dbReference type="OrthoDB" id="5767011at2"/>
<dbReference type="AlphaFoldDB" id="A0A0A7RXN9"/>
<dbReference type="InterPro" id="IPR007922">
    <property type="entry name" value="DciA-like"/>
</dbReference>
<evidence type="ECO:0000313" key="3">
    <source>
        <dbReference type="Proteomes" id="UP000030901"/>
    </source>
</evidence>
<protein>
    <submittedName>
        <fullName evidence="2">DUF721 domain-containing protein</fullName>
    </submittedName>
</protein>
<dbReference type="RefSeq" id="WP_039103376.1">
    <property type="nucleotide sequence ID" value="NZ_CALYQC010000027.1"/>
</dbReference>
<dbReference type="Pfam" id="PF05258">
    <property type="entry name" value="DciA"/>
    <property type="match status" value="1"/>
</dbReference>
<evidence type="ECO:0000313" key="4">
    <source>
        <dbReference type="Proteomes" id="UP000247838"/>
    </source>
</evidence>
<evidence type="ECO:0000313" key="1">
    <source>
        <dbReference type="EMBL" id="AJA44064.1"/>
    </source>
</evidence>
<sequence length="151" mass="17130">MRNSEPQSLNNLFNGFTLANIQTRSIELSRLNKMIYCYLPSHLHHCCRVANYRQSILIIEVCSAGWLTRLRYEQEKLLLALRQNGLSGLASIQYKINPILNQSQSFINDKVTIVGKRKITPQSASLLLALAQDATPKLKTNLIKLANHVLK</sequence>
<accession>A0A0A7RXN9</accession>
<dbReference type="EMBL" id="QGLM01000003">
    <property type="protein sequence ID" value="PXY96858.1"/>
    <property type="molecule type" value="Genomic_DNA"/>
</dbReference>
<dbReference type="STRING" id="1267021.FPB0191_00208"/>
<gene>
    <name evidence="2" type="ORF">DKK76_01025</name>
    <name evidence="1" type="ORF">FPB0191_00208</name>
</gene>
<dbReference type="KEGG" id="fpp:FPB0191_00208"/>
<keyword evidence="3" id="KW-1185">Reference proteome</keyword>
<reference evidence="2 4" key="2">
    <citation type="submission" date="2018-05" db="EMBL/GenBank/DDBJ databases">
        <title>Reference genomes for bee gut microbiota database.</title>
        <authorList>
            <person name="Ellegaard K.M."/>
        </authorList>
    </citation>
    <scope>NUCLEOTIDE SEQUENCE [LARGE SCALE GENOMIC DNA]</scope>
    <source>
        <strain evidence="2 4">ESL0167</strain>
    </source>
</reference>
<reference evidence="1 3" key="1">
    <citation type="journal article" date="2014" name="Appl. Environ. Microbiol.">
        <title>Gut symbionts from distinct hosts exhibit genotoxic activity via divergent colibactin biosynthetic pathways.</title>
        <authorList>
            <person name="Engel P."/>
            <person name="Vizcaino M.I."/>
            <person name="Crawford J.M."/>
        </authorList>
    </citation>
    <scope>NUCLEOTIDE SEQUENCE [LARGE SCALE GENOMIC DNA]</scope>
    <source>
        <strain evidence="1 3">PEB0191</strain>
    </source>
</reference>
<proteinExistence type="predicted"/>
<dbReference type="EMBL" id="CP009056">
    <property type="protein sequence ID" value="AJA44064.1"/>
    <property type="molecule type" value="Genomic_DNA"/>
</dbReference>
<evidence type="ECO:0000313" key="2">
    <source>
        <dbReference type="EMBL" id="PXY96858.1"/>
    </source>
</evidence>